<keyword evidence="1" id="KW-0812">Transmembrane</keyword>
<organism evidence="2">
    <name type="scientific">Chrysochromulina parva virus BQ2</name>
    <dbReference type="NCBI Taxonomy" id="3070831"/>
    <lineage>
        <taxon>Viruses</taxon>
        <taxon>Varidnaviria</taxon>
        <taxon>Bamfordvirae</taxon>
        <taxon>Nucleocytoviricota</taxon>
        <taxon>Megaviricetes</taxon>
        <taxon>Imitervirales</taxon>
        <taxon>Mesomimiviridae</taxon>
        <taxon>Tethysvirus</taxon>
        <taxon>Tethysvirus ontarioense</taxon>
    </lineage>
</organism>
<evidence type="ECO:0000313" key="3">
    <source>
        <dbReference type="Proteomes" id="UP000317856"/>
    </source>
</evidence>
<name>A0A4Y6GRE2_9VIRU</name>
<accession>A0A4Y6GRE2</accession>
<keyword evidence="1" id="KW-1133">Transmembrane helix</keyword>
<dbReference type="Proteomes" id="UP000317856">
    <property type="component" value="Segment"/>
</dbReference>
<reference evidence="2" key="1">
    <citation type="journal article" date="2019" name="Front. Microbiol.">
        <title>Genome and Environmental Activity of a Chrysochromulina parva Virus and Its Virophages.</title>
        <authorList>
            <person name="Stough J.M.A."/>
            <person name="Yutin N."/>
            <person name="Chaban Y.V."/>
            <person name="Moniruzzaman M."/>
            <person name="Gann E.R."/>
            <person name="Pound H.L."/>
            <person name="Steffen M.M."/>
            <person name="Black J.N."/>
            <person name="Koonin E.V."/>
            <person name="Wilhelm S.W."/>
            <person name="Short S.M."/>
        </authorList>
    </citation>
    <scope>NUCLEOTIDE SEQUENCE [LARGE SCALE GENOMIC DNA]</scope>
    <source>
        <strain evidence="2">BQ2</strain>
    </source>
</reference>
<protein>
    <submittedName>
        <fullName evidence="2">Uncharacterized protein</fullName>
    </submittedName>
</protein>
<keyword evidence="1" id="KW-0472">Membrane</keyword>
<keyword evidence="3" id="KW-1185">Reference proteome</keyword>
<evidence type="ECO:0000256" key="1">
    <source>
        <dbReference type="SAM" id="Phobius"/>
    </source>
</evidence>
<evidence type="ECO:0000313" key="2">
    <source>
        <dbReference type="EMBL" id="QDF45933.1"/>
    </source>
</evidence>
<dbReference type="EMBL" id="MH918795">
    <property type="protein sequence ID" value="QDF45933.1"/>
    <property type="molecule type" value="Genomic_DNA"/>
</dbReference>
<sequence length="135" mass="15570">MCPDIIPVCIREDNIAIGSTLLLGLVLIVRRWFVLRLLRLLRLLDFNFVIRSDFVLRLLSLRLLLGLDAFAGSILKEQCKLLLKGLNAHNKHINSSRHCISISSCCCCLEHTYINKNTIQFYLSITKNERFIIKK</sequence>
<feature type="transmembrane region" description="Helical" evidence="1">
    <location>
        <begin position="15"/>
        <end position="33"/>
    </location>
</feature>
<proteinExistence type="predicted"/>